<keyword evidence="2" id="KW-1185">Reference proteome</keyword>
<evidence type="ECO:0000313" key="2">
    <source>
        <dbReference type="Proteomes" id="UP001597183"/>
    </source>
</evidence>
<dbReference type="EMBL" id="JBHTMK010000018">
    <property type="protein sequence ID" value="MFD1366460.1"/>
    <property type="molecule type" value="Genomic_DNA"/>
</dbReference>
<dbReference type="RefSeq" id="WP_317793220.1">
    <property type="nucleotide sequence ID" value="NZ_AP028461.1"/>
</dbReference>
<sequence length="130" mass="13806">MAEFPQSLELAISSLVNTLVYRIMTREGDSDALEEFVAVTGVPYVTDVTVRNYADQKAKEIWGPYMELPPPSSFDPAIEALADAQPVPRSVGWDGVPSGQHHCPALAGVAGISGAGAAGAERRGEARQPR</sequence>
<protein>
    <recommendedName>
        <fullName evidence="3">Cytochrome P450</fullName>
    </recommendedName>
</protein>
<proteinExistence type="predicted"/>
<name>A0ABW4A6U7_9ACTN</name>
<accession>A0ABW4A6U7</accession>
<evidence type="ECO:0008006" key="3">
    <source>
        <dbReference type="Google" id="ProtNLM"/>
    </source>
</evidence>
<dbReference type="Proteomes" id="UP001597183">
    <property type="component" value="Unassembled WGS sequence"/>
</dbReference>
<evidence type="ECO:0000313" key="1">
    <source>
        <dbReference type="EMBL" id="MFD1366460.1"/>
    </source>
</evidence>
<gene>
    <name evidence="1" type="ORF">ACFQ5G_13990</name>
</gene>
<reference evidence="2" key="1">
    <citation type="journal article" date="2019" name="Int. J. Syst. Evol. Microbiol.">
        <title>The Global Catalogue of Microorganisms (GCM) 10K type strain sequencing project: providing services to taxonomists for standard genome sequencing and annotation.</title>
        <authorList>
            <consortium name="The Broad Institute Genomics Platform"/>
            <consortium name="The Broad Institute Genome Sequencing Center for Infectious Disease"/>
            <person name="Wu L."/>
            <person name="Ma J."/>
        </authorList>
    </citation>
    <scope>NUCLEOTIDE SEQUENCE [LARGE SCALE GENOMIC DNA]</scope>
    <source>
        <strain evidence="2">CCM 7526</strain>
    </source>
</reference>
<organism evidence="1 2">
    <name type="scientific">Actinoplanes sichuanensis</name>
    <dbReference type="NCBI Taxonomy" id="512349"/>
    <lineage>
        <taxon>Bacteria</taxon>
        <taxon>Bacillati</taxon>
        <taxon>Actinomycetota</taxon>
        <taxon>Actinomycetes</taxon>
        <taxon>Micromonosporales</taxon>
        <taxon>Micromonosporaceae</taxon>
        <taxon>Actinoplanes</taxon>
    </lineage>
</organism>
<comment type="caution">
    <text evidence="1">The sequence shown here is derived from an EMBL/GenBank/DDBJ whole genome shotgun (WGS) entry which is preliminary data.</text>
</comment>